<protein>
    <recommendedName>
        <fullName evidence="1">Reverse transcriptase domain-containing protein</fullName>
    </recommendedName>
</protein>
<dbReference type="RefSeq" id="XP_016498758.1">
    <property type="nucleotide sequence ID" value="XM_016643272.1"/>
</dbReference>
<dbReference type="InterPro" id="IPR000477">
    <property type="entry name" value="RT_dom"/>
</dbReference>
<dbReference type="PANTHER" id="PTHR33116:SF70">
    <property type="entry name" value="NON-LTR RETROELEMENT REVERSE TRANSCRIPTASE-LIKE PROTEIN"/>
    <property type="match status" value="1"/>
</dbReference>
<gene>
    <name evidence="2" type="primary">LOC107817444</name>
</gene>
<dbReference type="OrthoDB" id="1736385at2759"/>
<name>A0A1S4CC84_TOBAC</name>
<evidence type="ECO:0000313" key="2">
    <source>
        <dbReference type="RefSeq" id="XP_016498758.1"/>
    </source>
</evidence>
<dbReference type="KEGG" id="nta:107817444"/>
<accession>A0A1S4CC84</accession>
<sequence>MEGDANTKFLHTPAPNMRRRNMFLGLQNEAGDWIDDHKGIEDIIFQFYSFIFNTNHQSSTKGRDTTVYDSHTLSHREQNIFSAPLRNSEIKIVLFSFKPSKVLGLDALHPIFYQKYWNILEGKKTCFCKQVFHTLEMNLEVNTTHMCLISKCANAIVLKNFKPIGLYTMYKLITKIIVNRVKPILPSIISPSQASFLSNRRACDNAIIVQEYISHFKKIKGRNANKILKIDLEKAFDRLELSFIRDTLLFFGFPSNTTKLIMSSIFTSSIFVLVNRSRTEYFKPSRGIRQGDSIFLHLHHFLWRDYPEALMQKCIMGIGSPTNFSQTGLKISHLFFTDDLTLFARAYTKNCNTIIETLWEHKCKSSQKVNNIMSKVIFSTNCQQEEVRLARILTIKPSLSFGKYIAFPVFHKRPTNRDYQFIIDSMQSKLAGWKTHFLNMAGRTILAKSSLGCISSHVMQYIKLPAQVSNQINIIQRNIIRGIIAAKRKMHLVGWKTMTKPRDEGGLGVQTAENRNIATHTGLA</sequence>
<reference evidence="2" key="1">
    <citation type="submission" date="2025-08" db="UniProtKB">
        <authorList>
            <consortium name="RefSeq"/>
        </authorList>
    </citation>
    <scope>IDENTIFICATION</scope>
</reference>
<organism evidence="2">
    <name type="scientific">Nicotiana tabacum</name>
    <name type="common">Common tobacco</name>
    <dbReference type="NCBI Taxonomy" id="4097"/>
    <lineage>
        <taxon>Eukaryota</taxon>
        <taxon>Viridiplantae</taxon>
        <taxon>Streptophyta</taxon>
        <taxon>Embryophyta</taxon>
        <taxon>Tracheophyta</taxon>
        <taxon>Spermatophyta</taxon>
        <taxon>Magnoliopsida</taxon>
        <taxon>eudicotyledons</taxon>
        <taxon>Gunneridae</taxon>
        <taxon>Pentapetalae</taxon>
        <taxon>asterids</taxon>
        <taxon>lamiids</taxon>
        <taxon>Solanales</taxon>
        <taxon>Solanaceae</taxon>
        <taxon>Nicotianoideae</taxon>
        <taxon>Nicotianeae</taxon>
        <taxon>Nicotiana</taxon>
    </lineage>
</organism>
<proteinExistence type="predicted"/>
<dbReference type="PaxDb" id="4097-A0A1S4CC84"/>
<dbReference type="PANTHER" id="PTHR33116">
    <property type="entry name" value="REVERSE TRANSCRIPTASE ZINC-BINDING DOMAIN-CONTAINING PROTEIN-RELATED-RELATED"/>
    <property type="match status" value="1"/>
</dbReference>
<dbReference type="OMA" id="NRNIATH"/>
<feature type="domain" description="Reverse transcriptase" evidence="1">
    <location>
        <begin position="159"/>
        <end position="370"/>
    </location>
</feature>
<dbReference type="STRING" id="4097.A0A1S4CC84"/>
<dbReference type="Pfam" id="PF00078">
    <property type="entry name" value="RVT_1"/>
    <property type="match status" value="1"/>
</dbReference>
<dbReference type="AlphaFoldDB" id="A0A1S4CC84"/>
<evidence type="ECO:0000259" key="1">
    <source>
        <dbReference type="Pfam" id="PF00078"/>
    </source>
</evidence>